<comment type="caution">
    <text evidence="2">The sequence shown here is derived from an EMBL/GenBank/DDBJ whole genome shotgun (WGS) entry which is preliminary data.</text>
</comment>
<sequence length="138" mass="14944">MQQTTLICLVVLCAVMILNVEGCGFPMMSGWFSSTHASGQQLVVKPLLKDETIPCPQAEWRELMDQQIAGKDAATSTNAIQSAIQARYPGHPFLVMCAQNKAVELKDQPSKLRLSASGDGYCVVSKDNIWCQAVALSA</sequence>
<evidence type="ECO:0000256" key="1">
    <source>
        <dbReference type="SAM" id="SignalP"/>
    </source>
</evidence>
<accession>A0AAD4MTZ0</accession>
<dbReference type="Proteomes" id="UP001201812">
    <property type="component" value="Unassembled WGS sequence"/>
</dbReference>
<feature type="chain" id="PRO_5041900645" evidence="1">
    <location>
        <begin position="23"/>
        <end position="138"/>
    </location>
</feature>
<keyword evidence="1" id="KW-0732">Signal</keyword>
<dbReference type="AlphaFoldDB" id="A0AAD4MTZ0"/>
<gene>
    <name evidence="2" type="ORF">DdX_15935</name>
</gene>
<dbReference type="EMBL" id="JAKKPZ010000113">
    <property type="protein sequence ID" value="KAI1701682.1"/>
    <property type="molecule type" value="Genomic_DNA"/>
</dbReference>
<keyword evidence="3" id="KW-1185">Reference proteome</keyword>
<proteinExistence type="predicted"/>
<evidence type="ECO:0000313" key="3">
    <source>
        <dbReference type="Proteomes" id="UP001201812"/>
    </source>
</evidence>
<name>A0AAD4MTZ0_9BILA</name>
<protein>
    <submittedName>
        <fullName evidence="2">Uncharacterized protein</fullName>
    </submittedName>
</protein>
<reference evidence="2" key="1">
    <citation type="submission" date="2022-01" db="EMBL/GenBank/DDBJ databases">
        <title>Genome Sequence Resource for Two Populations of Ditylenchus destructor, the Migratory Endoparasitic Phytonematode.</title>
        <authorList>
            <person name="Zhang H."/>
            <person name="Lin R."/>
            <person name="Xie B."/>
        </authorList>
    </citation>
    <scope>NUCLEOTIDE SEQUENCE</scope>
    <source>
        <strain evidence="2">BazhouSP</strain>
    </source>
</reference>
<feature type="signal peptide" evidence="1">
    <location>
        <begin position="1"/>
        <end position="22"/>
    </location>
</feature>
<evidence type="ECO:0000313" key="2">
    <source>
        <dbReference type="EMBL" id="KAI1701682.1"/>
    </source>
</evidence>
<organism evidence="2 3">
    <name type="scientific">Ditylenchus destructor</name>
    <dbReference type="NCBI Taxonomy" id="166010"/>
    <lineage>
        <taxon>Eukaryota</taxon>
        <taxon>Metazoa</taxon>
        <taxon>Ecdysozoa</taxon>
        <taxon>Nematoda</taxon>
        <taxon>Chromadorea</taxon>
        <taxon>Rhabditida</taxon>
        <taxon>Tylenchina</taxon>
        <taxon>Tylenchomorpha</taxon>
        <taxon>Sphaerularioidea</taxon>
        <taxon>Anguinidae</taxon>
        <taxon>Anguininae</taxon>
        <taxon>Ditylenchus</taxon>
    </lineage>
</organism>